<dbReference type="Proteomes" id="UP000829354">
    <property type="component" value="Chromosome I"/>
</dbReference>
<evidence type="ECO:0000256" key="1">
    <source>
        <dbReference type="SAM" id="Phobius"/>
    </source>
</evidence>
<protein>
    <submittedName>
        <fullName evidence="4">Uncharacterized protein</fullName>
    </submittedName>
</protein>
<dbReference type="AlphaFoldDB" id="A0AAE9J3E2"/>
<dbReference type="RefSeq" id="XP_002639194.2">
    <property type="nucleotide sequence ID" value="XM_002639148.2"/>
</dbReference>
<gene>
    <name evidence="3" type="ORF">L3Y34_014902</name>
    <name evidence="4" type="ORF">L5515_000980</name>
</gene>
<evidence type="ECO:0000313" key="6">
    <source>
        <dbReference type="Proteomes" id="UP000829354"/>
    </source>
</evidence>
<feature type="transmembrane region" description="Helical" evidence="1">
    <location>
        <begin position="71"/>
        <end position="92"/>
    </location>
</feature>
<keyword evidence="6" id="KW-1185">Reference proteome</keyword>
<evidence type="ECO:0000313" key="5">
    <source>
        <dbReference type="Proteomes" id="UP000827892"/>
    </source>
</evidence>
<name>A0AAE9J3E2_CAEBR</name>
<sequence>MRNLRFFLFIILIRKSYAGFGNLAGNEKEGKIPQVVFINYFDMFPTEPYPYKVDGANIEIPPDQRYLLPPYMTLLTYIVLGTLSGLILLHLLRRRPIDHFEGHDKPIHDKTAEAEMAMMSKDRKSDHSRLFFYKKRTNHVATSQKLQSTFERDFDPTSNRLTDEEYALKASVVLETAKLGGATLDDDEGL</sequence>
<keyword evidence="2" id="KW-0732">Signal</keyword>
<keyword evidence="1" id="KW-1133">Transmembrane helix</keyword>
<organism evidence="4 6">
    <name type="scientific">Caenorhabditis briggsae</name>
    <dbReference type="NCBI Taxonomy" id="6238"/>
    <lineage>
        <taxon>Eukaryota</taxon>
        <taxon>Metazoa</taxon>
        <taxon>Ecdysozoa</taxon>
        <taxon>Nematoda</taxon>
        <taxon>Chromadorea</taxon>
        <taxon>Rhabditida</taxon>
        <taxon>Rhabditina</taxon>
        <taxon>Rhabditomorpha</taxon>
        <taxon>Rhabditoidea</taxon>
        <taxon>Rhabditidae</taxon>
        <taxon>Peloderinae</taxon>
        <taxon>Caenorhabditis</taxon>
    </lineage>
</organism>
<dbReference type="Proteomes" id="UP000827892">
    <property type="component" value="Chromosome I"/>
</dbReference>
<reference evidence="3 5" key="2">
    <citation type="submission" date="2022-05" db="EMBL/GenBank/DDBJ databases">
        <title>Chromosome-level reference genomes for two strains of Caenorhabditis briggsae: an improved platform for comparative genomics.</title>
        <authorList>
            <person name="Stevens L."/>
            <person name="Andersen E.C."/>
        </authorList>
    </citation>
    <scope>NUCLEOTIDE SEQUENCE [LARGE SCALE GENOMIC DNA]</scope>
    <source>
        <strain evidence="3">QX1410_ONT</strain>
        <tissue evidence="3">Whole-organism</tissue>
    </source>
</reference>
<evidence type="ECO:0000256" key="2">
    <source>
        <dbReference type="SAM" id="SignalP"/>
    </source>
</evidence>
<evidence type="ECO:0000313" key="4">
    <source>
        <dbReference type="EMBL" id="UMM11966.1"/>
    </source>
</evidence>
<accession>A0AAE9J3E2</accession>
<feature type="chain" id="PRO_5044707411" evidence="2">
    <location>
        <begin position="19"/>
        <end position="190"/>
    </location>
</feature>
<reference evidence="4 6" key="1">
    <citation type="submission" date="2022-04" db="EMBL/GenBank/DDBJ databases">
        <title>Chromosome-level reference genomes for two strains of Caenorhabditis briggsae: an improved platform for comparative genomics.</title>
        <authorList>
            <person name="Stevens L."/>
            <person name="Andersen E."/>
        </authorList>
    </citation>
    <scope>NUCLEOTIDE SEQUENCE [LARGE SCALE GENOMIC DNA]</scope>
    <source>
        <strain evidence="4">VX34</strain>
        <tissue evidence="4">Whole-organism</tissue>
    </source>
</reference>
<dbReference type="EMBL" id="CP090891">
    <property type="protein sequence ID" value="ULU11005.1"/>
    <property type="molecule type" value="Genomic_DNA"/>
</dbReference>
<keyword evidence="1" id="KW-0812">Transmembrane</keyword>
<evidence type="ECO:0000313" key="3">
    <source>
        <dbReference type="EMBL" id="ULU11005.1"/>
    </source>
</evidence>
<proteinExistence type="predicted"/>
<dbReference type="KEGG" id="cbr:CBG_03736"/>
<dbReference type="EMBL" id="CP092620">
    <property type="protein sequence ID" value="UMM11966.1"/>
    <property type="molecule type" value="Genomic_DNA"/>
</dbReference>
<feature type="signal peptide" evidence="2">
    <location>
        <begin position="1"/>
        <end position="18"/>
    </location>
</feature>
<keyword evidence="1" id="KW-0472">Membrane</keyword>